<evidence type="ECO:0000259" key="4">
    <source>
        <dbReference type="PROSITE" id="PS50222"/>
    </source>
</evidence>
<feature type="domain" description="EF-hand" evidence="4">
    <location>
        <begin position="142"/>
        <end position="180"/>
    </location>
</feature>
<dbReference type="AlphaFoldDB" id="A0A0N1F7P0"/>
<dbReference type="Gene3D" id="1.10.238.10">
    <property type="entry name" value="EF-hand"/>
    <property type="match status" value="2"/>
</dbReference>
<gene>
    <name evidence="5" type="ORF">AE618_04130</name>
</gene>
<dbReference type="OrthoDB" id="7366896at2"/>
<evidence type="ECO:0000256" key="3">
    <source>
        <dbReference type="SAM" id="MobiDB-lite"/>
    </source>
</evidence>
<evidence type="ECO:0000256" key="1">
    <source>
        <dbReference type="ARBA" id="ARBA00022723"/>
    </source>
</evidence>
<name>A0A0N1F7P0_9HYPH</name>
<dbReference type="CDD" id="cd00051">
    <property type="entry name" value="EFh"/>
    <property type="match status" value="1"/>
</dbReference>
<dbReference type="PROSITE" id="PS00018">
    <property type="entry name" value="EF_HAND_1"/>
    <property type="match status" value="1"/>
</dbReference>
<feature type="compositionally biased region" description="Basic and acidic residues" evidence="3">
    <location>
        <begin position="155"/>
        <end position="167"/>
    </location>
</feature>
<accession>A0A0N1F7P0</accession>
<feature type="region of interest" description="Disordered" evidence="3">
    <location>
        <begin position="1"/>
        <end position="118"/>
    </location>
</feature>
<keyword evidence="1" id="KW-0479">Metal-binding</keyword>
<dbReference type="PANTHER" id="PTHR10827">
    <property type="entry name" value="RETICULOCALBIN"/>
    <property type="match status" value="1"/>
</dbReference>
<evidence type="ECO:0000313" key="5">
    <source>
        <dbReference type="EMBL" id="KPH82121.1"/>
    </source>
</evidence>
<keyword evidence="6" id="KW-1185">Reference proteome</keyword>
<dbReference type="SMART" id="SM00054">
    <property type="entry name" value="EFh"/>
    <property type="match status" value="3"/>
</dbReference>
<feature type="compositionally biased region" description="Gly residues" evidence="3">
    <location>
        <begin position="1"/>
        <end position="11"/>
    </location>
</feature>
<feature type="compositionally biased region" description="Basic and acidic residues" evidence="3">
    <location>
        <begin position="52"/>
        <end position="62"/>
    </location>
</feature>
<feature type="compositionally biased region" description="Basic and acidic residues" evidence="3">
    <location>
        <begin position="69"/>
        <end position="83"/>
    </location>
</feature>
<organism evidence="5 6">
    <name type="scientific">Bosea vaviloviae</name>
    <dbReference type="NCBI Taxonomy" id="1526658"/>
    <lineage>
        <taxon>Bacteria</taxon>
        <taxon>Pseudomonadati</taxon>
        <taxon>Pseudomonadota</taxon>
        <taxon>Alphaproteobacteria</taxon>
        <taxon>Hyphomicrobiales</taxon>
        <taxon>Boseaceae</taxon>
        <taxon>Bosea</taxon>
    </lineage>
</organism>
<dbReference type="PROSITE" id="PS50222">
    <property type="entry name" value="EF_HAND_2"/>
    <property type="match status" value="1"/>
</dbReference>
<dbReference type="InterPro" id="IPR002048">
    <property type="entry name" value="EF_hand_dom"/>
</dbReference>
<feature type="compositionally biased region" description="Acidic residues" evidence="3">
    <location>
        <begin position="105"/>
        <end position="114"/>
    </location>
</feature>
<dbReference type="Proteomes" id="UP000037822">
    <property type="component" value="Unassembled WGS sequence"/>
</dbReference>
<evidence type="ECO:0000256" key="2">
    <source>
        <dbReference type="ARBA" id="ARBA00022737"/>
    </source>
</evidence>
<dbReference type="EMBL" id="LGSZ01000022">
    <property type="protein sequence ID" value="KPH82121.1"/>
    <property type="molecule type" value="Genomic_DNA"/>
</dbReference>
<reference evidence="5 6" key="1">
    <citation type="submission" date="2015-07" db="EMBL/GenBank/DDBJ databases">
        <title>Whole genome sequencing of Bosea vaviloviae isolated from cave pool.</title>
        <authorList>
            <person name="Tan N.E.H."/>
            <person name="Lee Y.P."/>
            <person name="Gan H.M."/>
            <person name="Barton H."/>
            <person name="Savka M.A."/>
        </authorList>
    </citation>
    <scope>NUCLEOTIDE SEQUENCE [LARGE SCALE GENOMIC DNA]</scope>
    <source>
        <strain evidence="5 6">SD260</strain>
    </source>
</reference>
<dbReference type="SUPFAM" id="SSF47473">
    <property type="entry name" value="EF-hand"/>
    <property type="match status" value="1"/>
</dbReference>
<sequence>MSSISGVGGGYRPPPPKPPSFDTLDSDTSGALSLDEFKTGAPKGADSAKASARSEELFKAIDSDSDGSVTKEESDAFKAKAEKAQQQLQSFLFGLQTDGTSETGATEESDDETDIFAQLDANADGGIAKDEFLSALSSGTQTSSDLLSKLFEAIDSDKDGSVSKEEQSSFQQALEKRGRPSGPPPGPPPSSASQAYDSTYQLGASNASGTAYSQAA</sequence>
<comment type="caution">
    <text evidence="5">The sequence shown here is derived from an EMBL/GenBank/DDBJ whole genome shotgun (WGS) entry which is preliminary data.</text>
</comment>
<proteinExistence type="predicted"/>
<evidence type="ECO:0000313" key="6">
    <source>
        <dbReference type="Proteomes" id="UP000037822"/>
    </source>
</evidence>
<dbReference type="RefSeq" id="WP_054207780.1">
    <property type="nucleotide sequence ID" value="NZ_LGSZ01000022.1"/>
</dbReference>
<keyword evidence="2" id="KW-0677">Repeat</keyword>
<feature type="region of interest" description="Disordered" evidence="3">
    <location>
        <begin position="155"/>
        <end position="216"/>
    </location>
</feature>
<feature type="compositionally biased region" description="Low complexity" evidence="3">
    <location>
        <begin position="84"/>
        <end position="96"/>
    </location>
</feature>
<feature type="compositionally biased region" description="Polar residues" evidence="3">
    <location>
        <begin position="192"/>
        <end position="216"/>
    </location>
</feature>
<dbReference type="PANTHER" id="PTHR10827:SF98">
    <property type="entry name" value="45 KDA CALCIUM-BINDING PROTEIN"/>
    <property type="match status" value="1"/>
</dbReference>
<dbReference type="PATRIC" id="fig|1526658.3.peg.3163"/>
<dbReference type="Pfam" id="PF13202">
    <property type="entry name" value="EF-hand_5"/>
    <property type="match status" value="2"/>
</dbReference>
<dbReference type="Pfam" id="PF13499">
    <property type="entry name" value="EF-hand_7"/>
    <property type="match status" value="1"/>
</dbReference>
<dbReference type="GO" id="GO:0005509">
    <property type="term" value="F:calcium ion binding"/>
    <property type="evidence" value="ECO:0007669"/>
    <property type="project" value="InterPro"/>
</dbReference>
<feature type="compositionally biased region" description="Pro residues" evidence="3">
    <location>
        <begin position="181"/>
        <end position="190"/>
    </location>
</feature>
<dbReference type="InterPro" id="IPR011992">
    <property type="entry name" value="EF-hand-dom_pair"/>
</dbReference>
<protein>
    <recommendedName>
        <fullName evidence="4">EF-hand domain-containing protein</fullName>
    </recommendedName>
</protein>
<dbReference type="InterPro" id="IPR018247">
    <property type="entry name" value="EF_Hand_1_Ca_BS"/>
</dbReference>